<feature type="compositionally biased region" description="Polar residues" evidence="1">
    <location>
        <begin position="412"/>
        <end position="422"/>
    </location>
</feature>
<comment type="caution">
    <text evidence="2">The sequence shown here is derived from an EMBL/GenBank/DDBJ whole genome shotgun (WGS) entry which is preliminary data.</text>
</comment>
<feature type="region of interest" description="Disordered" evidence="1">
    <location>
        <begin position="388"/>
        <end position="431"/>
    </location>
</feature>
<evidence type="ECO:0008006" key="4">
    <source>
        <dbReference type="Google" id="ProtNLM"/>
    </source>
</evidence>
<evidence type="ECO:0000313" key="2">
    <source>
        <dbReference type="EMBL" id="KAF4507381.1"/>
    </source>
</evidence>
<feature type="compositionally biased region" description="Basic and acidic residues" evidence="1">
    <location>
        <begin position="298"/>
        <end position="308"/>
    </location>
</feature>
<dbReference type="EMBL" id="JAAVMX010000006">
    <property type="protein sequence ID" value="KAF4507381.1"/>
    <property type="molecule type" value="Genomic_DNA"/>
</dbReference>
<name>A0A8H4LYN8_9HYPO</name>
<protein>
    <recommendedName>
        <fullName evidence="4">Ubiquitin-conjugating enzyme</fullName>
    </recommendedName>
</protein>
<evidence type="ECO:0000256" key="1">
    <source>
        <dbReference type="SAM" id="MobiDB-lite"/>
    </source>
</evidence>
<evidence type="ECO:0000313" key="3">
    <source>
        <dbReference type="Proteomes" id="UP000557566"/>
    </source>
</evidence>
<proteinExistence type="predicted"/>
<dbReference type="OrthoDB" id="3925971at2759"/>
<accession>A0A8H4LYN8</accession>
<dbReference type="Proteomes" id="UP000557566">
    <property type="component" value="Unassembled WGS sequence"/>
</dbReference>
<organism evidence="2 3">
    <name type="scientific">Ophiocordyceps sinensis</name>
    <dbReference type="NCBI Taxonomy" id="72228"/>
    <lineage>
        <taxon>Eukaryota</taxon>
        <taxon>Fungi</taxon>
        <taxon>Dikarya</taxon>
        <taxon>Ascomycota</taxon>
        <taxon>Pezizomycotina</taxon>
        <taxon>Sordariomycetes</taxon>
        <taxon>Hypocreomycetidae</taxon>
        <taxon>Hypocreales</taxon>
        <taxon>Ophiocordycipitaceae</taxon>
        <taxon>Ophiocordyceps</taxon>
    </lineage>
</organism>
<gene>
    <name evidence="2" type="ORF">G6O67_006023</name>
</gene>
<sequence>MRRLPYIPARDSRHRIAVLALYRALVRSASLIPLPPDVLARAAAAKPVPGPGPVVQIVRRRFAKNRPYSSLRLVYASMAAGYRFLTLFAKARDSGSAEHAQVVGHVRARLESSAASRAVRTAAAASSSSWSASDAKAPLIFNTARPGQAPRYTSSVLPRPRAALDGDTRPRRVPSLCSTSYGQPFLRMRKPQPRALSRMVGLKDRFFQKKIFKVVEINEDLIPEALLEDEWDNIVADQMARELGPRAAAPFDDRDRGHEATQVWTLLLARLWSEFQVEKTWQDWTARGTALNQIVEQERALAERESEAPRPAPQQPRAYSRASQDTRPNVGEWPFPPLPFFECLKSAPVKTHPGADDGKDPFLSSAWATLVEAQGTRLHTWLRGYRADHNRSPAAPSKPAGPNHDAKKARASSENFKAQASRVSGIKPEPW</sequence>
<keyword evidence="3" id="KW-1185">Reference proteome</keyword>
<feature type="region of interest" description="Disordered" evidence="1">
    <location>
        <begin position="298"/>
        <end position="331"/>
    </location>
</feature>
<reference evidence="2 3" key="1">
    <citation type="journal article" date="2020" name="Genome Biol. Evol.">
        <title>A new high-quality draft genome assembly of the Chinese cordyceps Ophiocordyceps sinensis.</title>
        <authorList>
            <person name="Shu R."/>
            <person name="Zhang J."/>
            <person name="Meng Q."/>
            <person name="Zhang H."/>
            <person name="Zhou G."/>
            <person name="Li M."/>
            <person name="Wu P."/>
            <person name="Zhao Y."/>
            <person name="Chen C."/>
            <person name="Qin Q."/>
        </authorList>
    </citation>
    <scope>NUCLEOTIDE SEQUENCE [LARGE SCALE GENOMIC DNA]</scope>
    <source>
        <strain evidence="2 3">IOZ07</strain>
    </source>
</reference>
<dbReference type="AlphaFoldDB" id="A0A8H4LYN8"/>